<reference evidence="2" key="1">
    <citation type="journal article" date="2020" name="BMC Genomics">
        <title>Correction to: Identification and distribution of gene clusters required for synthesis of sphingolipid metabolism inhibitors in diverse species of the filamentous fungus Fusarium.</title>
        <authorList>
            <person name="Kim H.S."/>
            <person name="Lohmar J.M."/>
            <person name="Busman M."/>
            <person name="Brown D.W."/>
            <person name="Naumann T.A."/>
            <person name="Divon H.H."/>
            <person name="Lysoe E."/>
            <person name="Uhlig S."/>
            <person name="Proctor R.H."/>
        </authorList>
    </citation>
    <scope>NUCLEOTIDE SEQUENCE</scope>
    <source>
        <strain evidence="2">NRRL 22465</strain>
    </source>
</reference>
<dbReference type="Proteomes" id="UP000635477">
    <property type="component" value="Unassembled WGS sequence"/>
</dbReference>
<dbReference type="PANTHER" id="PTHR42057">
    <property type="entry name" value="F-BOX DOMAIN PROTEIN (AFU_ORTHOLOGUE AFUA_4G00200)"/>
    <property type="match status" value="1"/>
</dbReference>
<dbReference type="EMBL" id="JABEYC010000692">
    <property type="protein sequence ID" value="KAF4974934.1"/>
    <property type="molecule type" value="Genomic_DNA"/>
</dbReference>
<dbReference type="Pfam" id="PF00646">
    <property type="entry name" value="F-box"/>
    <property type="match status" value="1"/>
</dbReference>
<keyword evidence="3" id="KW-1185">Reference proteome</keyword>
<evidence type="ECO:0000259" key="1">
    <source>
        <dbReference type="Pfam" id="PF00646"/>
    </source>
</evidence>
<dbReference type="AlphaFoldDB" id="A0A8H4UEX5"/>
<sequence length="564" mass="64989">MAAISFHQNDILSKLLPELINLICEELRPKDLVNLRCVNHNLHSLVTPWAFRHIKLRAVWRNNNAHQGFIKIARSENLRSWVREVDVDTWAGPRLTYRSDRCPWPADFMNALPLLRCFRNTSTLNVRFDQDCGYADDSGVDETPDFRYRILDIIFQCLAGTWTCTRQKRVDETLDSNGYIPNYEVSEAPANVETDSLMSLRGLTVRNLAHYVDRRLTDSEAFNTVMDSGTLVDLKLQFAEQSSMTFNRGLPDGIGEHDVFADLHKTWLRPAVASNLRVLSLYYFHDWGWCPKMDFRFINPAEGGFPNLRVLALGTYVFSHEWQIDWIASQGKRNPYGGLQELYLDDCSVLYHAKYKAPLEQGTSVVGRDSGGNDIVVSNEGYPLRHNVPTNMAQLCTVEHHSSIHWSDILSRWRTTMTSLKVFKMGYGAWEEPDDETGDAEIDSDLHHQAVFPMPRSLHHNNPFRDFAYTPSPPQSWHLLEGVERYMGWRGMSEDREFVLVYVRFAFNSRPSGYTWLREHDTKKPGDALKPYKEGDERALDIFRETVEARRIGKTSLLAYLVSL</sequence>
<comment type="caution">
    <text evidence="2">The sequence shown here is derived from an EMBL/GenBank/DDBJ whole genome shotgun (WGS) entry which is preliminary data.</text>
</comment>
<reference evidence="2" key="2">
    <citation type="submission" date="2020-05" db="EMBL/GenBank/DDBJ databases">
        <authorList>
            <person name="Kim H.-S."/>
            <person name="Proctor R.H."/>
            <person name="Brown D.W."/>
        </authorList>
    </citation>
    <scope>NUCLEOTIDE SEQUENCE</scope>
    <source>
        <strain evidence="2">NRRL 22465</strain>
    </source>
</reference>
<dbReference type="InterPro" id="IPR001810">
    <property type="entry name" value="F-box_dom"/>
</dbReference>
<dbReference type="OrthoDB" id="3140657at2759"/>
<protein>
    <recommendedName>
        <fullName evidence="1">F-box domain-containing protein</fullName>
    </recommendedName>
</protein>
<evidence type="ECO:0000313" key="3">
    <source>
        <dbReference type="Proteomes" id="UP000635477"/>
    </source>
</evidence>
<name>A0A8H4UEX5_9HYPO</name>
<organism evidence="2 3">
    <name type="scientific">Fusarium zealandicum</name>
    <dbReference type="NCBI Taxonomy" id="1053134"/>
    <lineage>
        <taxon>Eukaryota</taxon>
        <taxon>Fungi</taxon>
        <taxon>Dikarya</taxon>
        <taxon>Ascomycota</taxon>
        <taxon>Pezizomycotina</taxon>
        <taxon>Sordariomycetes</taxon>
        <taxon>Hypocreomycetidae</taxon>
        <taxon>Hypocreales</taxon>
        <taxon>Nectriaceae</taxon>
        <taxon>Fusarium</taxon>
        <taxon>Fusarium staphyleae species complex</taxon>
    </lineage>
</organism>
<feature type="domain" description="F-box" evidence="1">
    <location>
        <begin position="13"/>
        <end position="47"/>
    </location>
</feature>
<evidence type="ECO:0000313" key="2">
    <source>
        <dbReference type="EMBL" id="KAF4974934.1"/>
    </source>
</evidence>
<proteinExistence type="predicted"/>
<accession>A0A8H4UEX5</accession>
<gene>
    <name evidence="2" type="ORF">FZEAL_8197</name>
</gene>
<dbReference type="PANTHER" id="PTHR42057:SF2">
    <property type="entry name" value="F-BOX DOMAIN PROTEIN (AFU_ORTHOLOGUE AFUA_4G00200)-RELATED"/>
    <property type="match status" value="1"/>
</dbReference>